<name>A0A6N8EKD1_9GAMM</name>
<dbReference type="EMBL" id="WNKT01000054">
    <property type="protein sequence ID" value="MTW22804.1"/>
    <property type="molecule type" value="Genomic_DNA"/>
</dbReference>
<proteinExistence type="predicted"/>
<evidence type="ECO:0000313" key="1">
    <source>
        <dbReference type="EMBL" id="MTW22804.1"/>
    </source>
</evidence>
<evidence type="ECO:0000313" key="2">
    <source>
        <dbReference type="Proteomes" id="UP000434044"/>
    </source>
</evidence>
<dbReference type="OrthoDB" id="5806682at2"/>
<dbReference type="Proteomes" id="UP000434044">
    <property type="component" value="Unassembled WGS sequence"/>
</dbReference>
<protein>
    <submittedName>
        <fullName evidence="1">Uncharacterized protein</fullName>
    </submittedName>
</protein>
<sequence length="127" mass="13805">MTIERLELAAKLVADPDLQAWLSGAARKIAHGLPADQALDLSGPGARREADRLMWYAARILADDDRLSLWSAAGRIAAWRRGGSCVPGEVARLLESSHHAASVPSTQRGVYRRLTDIADARHEEVSP</sequence>
<dbReference type="AlphaFoldDB" id="A0A6N8EKD1"/>
<accession>A0A6N8EKD1</accession>
<reference evidence="1 2" key="1">
    <citation type="submission" date="2019-11" db="EMBL/GenBank/DDBJ databases">
        <title>Whole-genome sequence of the anaerobic purple sulfur bacterium Allochromatium palmeri DSM 15591.</title>
        <authorList>
            <person name="Kyndt J.A."/>
            <person name="Meyer T.E."/>
        </authorList>
    </citation>
    <scope>NUCLEOTIDE SEQUENCE [LARGE SCALE GENOMIC DNA]</scope>
    <source>
        <strain evidence="1 2">DSM 15591</strain>
    </source>
</reference>
<gene>
    <name evidence="1" type="ORF">GJ668_17215</name>
</gene>
<organism evidence="1 2">
    <name type="scientific">Allochromatium palmeri</name>
    <dbReference type="NCBI Taxonomy" id="231048"/>
    <lineage>
        <taxon>Bacteria</taxon>
        <taxon>Pseudomonadati</taxon>
        <taxon>Pseudomonadota</taxon>
        <taxon>Gammaproteobacteria</taxon>
        <taxon>Chromatiales</taxon>
        <taxon>Chromatiaceae</taxon>
        <taxon>Allochromatium</taxon>
    </lineage>
</organism>
<comment type="caution">
    <text evidence="1">The sequence shown here is derived from an EMBL/GenBank/DDBJ whole genome shotgun (WGS) entry which is preliminary data.</text>
</comment>
<dbReference type="RefSeq" id="WP_155451366.1">
    <property type="nucleotide sequence ID" value="NZ_WNKT01000054.1"/>
</dbReference>
<keyword evidence="2" id="KW-1185">Reference proteome</keyword>